<gene>
    <name evidence="1" type="ORF">LCGC14_0527180</name>
</gene>
<accession>A0A0F9S1F9</accession>
<organism evidence="1">
    <name type="scientific">marine sediment metagenome</name>
    <dbReference type="NCBI Taxonomy" id="412755"/>
    <lineage>
        <taxon>unclassified sequences</taxon>
        <taxon>metagenomes</taxon>
        <taxon>ecological metagenomes</taxon>
    </lineage>
</organism>
<name>A0A0F9S1F9_9ZZZZ</name>
<dbReference type="EMBL" id="LAZR01000678">
    <property type="protein sequence ID" value="KKN60919.1"/>
    <property type="molecule type" value="Genomic_DNA"/>
</dbReference>
<comment type="caution">
    <text evidence="1">The sequence shown here is derived from an EMBL/GenBank/DDBJ whole genome shotgun (WGS) entry which is preliminary data.</text>
</comment>
<reference evidence="1" key="1">
    <citation type="journal article" date="2015" name="Nature">
        <title>Complex archaea that bridge the gap between prokaryotes and eukaryotes.</title>
        <authorList>
            <person name="Spang A."/>
            <person name="Saw J.H."/>
            <person name="Jorgensen S.L."/>
            <person name="Zaremba-Niedzwiedzka K."/>
            <person name="Martijn J."/>
            <person name="Lind A.E."/>
            <person name="van Eijk R."/>
            <person name="Schleper C."/>
            <person name="Guy L."/>
            <person name="Ettema T.J."/>
        </authorList>
    </citation>
    <scope>NUCLEOTIDE SEQUENCE</scope>
</reference>
<proteinExistence type="predicted"/>
<evidence type="ECO:0000313" key="1">
    <source>
        <dbReference type="EMBL" id="KKN60919.1"/>
    </source>
</evidence>
<sequence>MRTISSGLEAAQKSLSGTPFVELVFYNPDGGSVDYTSRKKLIEHHEEPYNDYAIILLGNEDKTVIDLTGYYVDIVYGNDGEGVATPRLWVKSQSNISMQGKLVSALTLEGGWTVAGEQVLRVGSPPLYNDQFPYTTQTVYDLLGTIISELAIATGFCFTLLALGDQDDGIIDTFTPEFSPNQTKFDDCNTLLQVLVEMTKCYLRIKAELAFEVLYPQEDDDVDETYYSDRAFYFTEYDEVMNVIVPNHVIVFCNQGEQGWVGADIITGEASDSGQIAKYTEVIGVFTAPTVRNQTDATNRANAILTKLQAEILSGRLIIPHDCRVELYDRVKVYDNRGE</sequence>
<dbReference type="AlphaFoldDB" id="A0A0F9S1F9"/>
<protein>
    <submittedName>
        <fullName evidence="1">Uncharacterized protein</fullName>
    </submittedName>
</protein>